<gene>
    <name evidence="3" type="ORF">GCM10007977_026230</name>
</gene>
<comment type="caution">
    <text evidence="3">The sequence shown here is derived from an EMBL/GenBank/DDBJ whole genome shotgun (WGS) entry which is preliminary data.</text>
</comment>
<dbReference type="AlphaFoldDB" id="A0A917THX5"/>
<accession>A0A917THX5</accession>
<dbReference type="GO" id="GO:0016887">
    <property type="term" value="F:ATP hydrolysis activity"/>
    <property type="evidence" value="ECO:0007669"/>
    <property type="project" value="InterPro"/>
</dbReference>
<dbReference type="EMBL" id="BMPI01000010">
    <property type="protein sequence ID" value="GGM23831.1"/>
    <property type="molecule type" value="Genomic_DNA"/>
</dbReference>
<protein>
    <submittedName>
        <fullName evidence="3">Protein kinase</fullName>
    </submittedName>
</protein>
<comment type="similarity">
    <text evidence="1">Belongs to the GSP E family.</text>
</comment>
<sequence length="522" mass="56449">MSGNPHQYPHLPAAAARLVGGHGPNAGTNGGVQPGPSATAFTPVPGFPSPAVVAQPPTVAPPAIDYAVVRWLREKVSEELTIALRSTPHATAEDRQAEAERIAARVIRDYVDGLHAAGQPIPHATEDALQDAVAADMFGLGRLRQLLDRSDIVNIHILGDNVRIEHTDGRITIGAPVADSDRELIDMFRGLAMRAATTERSLSSTKPWLDMQLPDGSRLTVLFQVSARPYAAIRRHTLLDVSLEDLRDRFASMDPLICEFLRAAMAAGLNIMIAGLADAGKTTMLRALAREIPPLEPFVVLEESRELGLHTTGRHPYAMSLEAREGHGARGADGRPAGEVTIADLIPLTLRMSVQRIIVGEVRSNEIVPMLQAMATSKGSLCTIHARQARQVLDRIISLALTYGPEMTPDLARRMTADGLDLIVYLTVQDETKIGGLKYRYVSEIVEVGGMSGDRLVTTTIFGPGPDGRAVPRHLPERLSGPLQRVGYDPRGLTPYVEQGEEYNRGAWPTPWPAPGIPVRPA</sequence>
<feature type="domain" description="Bacterial type II secretion system protein E" evidence="2">
    <location>
        <begin position="182"/>
        <end position="402"/>
    </location>
</feature>
<proteinExistence type="inferred from homology"/>
<dbReference type="InterPro" id="IPR001482">
    <property type="entry name" value="T2SS/T4SS_dom"/>
</dbReference>
<organism evidence="3 4">
    <name type="scientific">Dactylosporangium sucinum</name>
    <dbReference type="NCBI Taxonomy" id="1424081"/>
    <lineage>
        <taxon>Bacteria</taxon>
        <taxon>Bacillati</taxon>
        <taxon>Actinomycetota</taxon>
        <taxon>Actinomycetes</taxon>
        <taxon>Micromonosporales</taxon>
        <taxon>Micromonosporaceae</taxon>
        <taxon>Dactylosporangium</taxon>
    </lineage>
</organism>
<evidence type="ECO:0000313" key="4">
    <source>
        <dbReference type="Proteomes" id="UP000642070"/>
    </source>
</evidence>
<dbReference type="SUPFAM" id="SSF52540">
    <property type="entry name" value="P-loop containing nucleoside triphosphate hydrolases"/>
    <property type="match status" value="1"/>
</dbReference>
<dbReference type="CDD" id="cd01130">
    <property type="entry name" value="VirB11-like_ATPase"/>
    <property type="match status" value="1"/>
</dbReference>
<evidence type="ECO:0000256" key="1">
    <source>
        <dbReference type="ARBA" id="ARBA00006611"/>
    </source>
</evidence>
<dbReference type="Gene3D" id="3.30.450.380">
    <property type="match status" value="1"/>
</dbReference>
<dbReference type="RefSeq" id="WP_373294570.1">
    <property type="nucleotide sequence ID" value="NZ_BMPI01000010.1"/>
</dbReference>
<dbReference type="Proteomes" id="UP000642070">
    <property type="component" value="Unassembled WGS sequence"/>
</dbReference>
<keyword evidence="3" id="KW-0808">Transferase</keyword>
<evidence type="ECO:0000313" key="3">
    <source>
        <dbReference type="EMBL" id="GGM23831.1"/>
    </source>
</evidence>
<evidence type="ECO:0000259" key="2">
    <source>
        <dbReference type="Pfam" id="PF00437"/>
    </source>
</evidence>
<dbReference type="InterPro" id="IPR050921">
    <property type="entry name" value="T4SS_GSP_E_ATPase"/>
</dbReference>
<dbReference type="GO" id="GO:0016301">
    <property type="term" value="F:kinase activity"/>
    <property type="evidence" value="ECO:0007669"/>
    <property type="project" value="UniProtKB-KW"/>
</dbReference>
<dbReference type="InterPro" id="IPR027417">
    <property type="entry name" value="P-loop_NTPase"/>
</dbReference>
<reference evidence="3" key="1">
    <citation type="journal article" date="2014" name="Int. J. Syst. Evol. Microbiol.">
        <title>Complete genome sequence of Corynebacterium casei LMG S-19264T (=DSM 44701T), isolated from a smear-ripened cheese.</title>
        <authorList>
            <consortium name="US DOE Joint Genome Institute (JGI-PGF)"/>
            <person name="Walter F."/>
            <person name="Albersmeier A."/>
            <person name="Kalinowski J."/>
            <person name="Ruckert C."/>
        </authorList>
    </citation>
    <scope>NUCLEOTIDE SEQUENCE</scope>
    <source>
        <strain evidence="3">JCM 19831</strain>
    </source>
</reference>
<keyword evidence="4" id="KW-1185">Reference proteome</keyword>
<keyword evidence="3" id="KW-0418">Kinase</keyword>
<dbReference type="Pfam" id="PF00437">
    <property type="entry name" value="T2SSE"/>
    <property type="match status" value="1"/>
</dbReference>
<dbReference type="Gene3D" id="3.40.50.300">
    <property type="entry name" value="P-loop containing nucleotide triphosphate hydrolases"/>
    <property type="match status" value="1"/>
</dbReference>
<name>A0A917THX5_9ACTN</name>
<dbReference type="PANTHER" id="PTHR30486:SF6">
    <property type="entry name" value="TYPE IV PILUS RETRACTATION ATPASE PILT"/>
    <property type="match status" value="1"/>
</dbReference>
<reference evidence="3" key="2">
    <citation type="submission" date="2020-09" db="EMBL/GenBank/DDBJ databases">
        <authorList>
            <person name="Sun Q."/>
            <person name="Ohkuma M."/>
        </authorList>
    </citation>
    <scope>NUCLEOTIDE SEQUENCE</scope>
    <source>
        <strain evidence="3">JCM 19831</strain>
    </source>
</reference>
<dbReference type="PANTHER" id="PTHR30486">
    <property type="entry name" value="TWITCHING MOTILITY PROTEIN PILT"/>
    <property type="match status" value="1"/>
</dbReference>